<accession>D1A342</accession>
<dbReference type="PANTHER" id="PTHR31157:SF1">
    <property type="entry name" value="SCP DOMAIN-CONTAINING PROTEIN"/>
    <property type="match status" value="1"/>
</dbReference>
<evidence type="ECO:0000313" key="3">
    <source>
        <dbReference type="EMBL" id="ACY99812.1"/>
    </source>
</evidence>
<dbReference type="RefSeq" id="WP_012854595.1">
    <property type="nucleotide sequence ID" value="NC_013510.1"/>
</dbReference>
<feature type="region of interest" description="Disordered" evidence="1">
    <location>
        <begin position="1"/>
        <end position="22"/>
    </location>
</feature>
<dbReference type="EMBL" id="CP001738">
    <property type="protein sequence ID" value="ACY99812.1"/>
    <property type="molecule type" value="Genomic_DNA"/>
</dbReference>
<dbReference type="AlphaFoldDB" id="D1A342"/>
<dbReference type="KEGG" id="tcu:Tcur_4285"/>
<dbReference type="Gene3D" id="3.40.33.10">
    <property type="entry name" value="CAP"/>
    <property type="match status" value="1"/>
</dbReference>
<reference evidence="3 4" key="1">
    <citation type="journal article" date="2011" name="Stand. Genomic Sci.">
        <title>Complete genome sequence of Thermomonospora curvata type strain (B9).</title>
        <authorList>
            <person name="Chertkov O."/>
            <person name="Sikorski J."/>
            <person name="Nolan M."/>
            <person name="Lapidus A."/>
            <person name="Lucas S."/>
            <person name="Del Rio T.G."/>
            <person name="Tice H."/>
            <person name="Cheng J.F."/>
            <person name="Goodwin L."/>
            <person name="Pitluck S."/>
            <person name="Liolios K."/>
            <person name="Ivanova N."/>
            <person name="Mavromatis K."/>
            <person name="Mikhailova N."/>
            <person name="Ovchinnikova G."/>
            <person name="Pati A."/>
            <person name="Chen A."/>
            <person name="Palaniappan K."/>
            <person name="Djao O.D."/>
            <person name="Land M."/>
            <person name="Hauser L."/>
            <person name="Chang Y.J."/>
            <person name="Jeffries C.D."/>
            <person name="Brettin T."/>
            <person name="Han C."/>
            <person name="Detter J.C."/>
            <person name="Rohde M."/>
            <person name="Goker M."/>
            <person name="Woyke T."/>
            <person name="Bristow J."/>
            <person name="Eisen J.A."/>
            <person name="Markowitz V."/>
            <person name="Hugenholtz P."/>
            <person name="Klenk H.P."/>
            <person name="Kyrpides N.C."/>
        </authorList>
    </citation>
    <scope>NUCLEOTIDE SEQUENCE [LARGE SCALE GENOMIC DNA]</scope>
    <source>
        <strain evidence="4">ATCC 19995 / DSM 43183 / JCM 3096 / KCTC 9072 / NBRC 15933 / NCIMB 10081 / Henssen B9</strain>
    </source>
</reference>
<dbReference type="eggNOG" id="COG2340">
    <property type="taxonomic scope" value="Bacteria"/>
</dbReference>
<dbReference type="InterPro" id="IPR035940">
    <property type="entry name" value="CAP_sf"/>
</dbReference>
<evidence type="ECO:0000259" key="2">
    <source>
        <dbReference type="Pfam" id="PF00188"/>
    </source>
</evidence>
<dbReference type="Pfam" id="PF00188">
    <property type="entry name" value="CAP"/>
    <property type="match status" value="1"/>
</dbReference>
<dbReference type="SUPFAM" id="SSF55797">
    <property type="entry name" value="PR-1-like"/>
    <property type="match status" value="1"/>
</dbReference>
<evidence type="ECO:0000256" key="1">
    <source>
        <dbReference type="SAM" id="MobiDB-lite"/>
    </source>
</evidence>
<organism evidence="3 4">
    <name type="scientific">Thermomonospora curvata (strain ATCC 19995 / DSM 43183 / JCM 3096 / KCTC 9072 / NBRC 15933 / NCIMB 10081 / Henssen B9)</name>
    <dbReference type="NCBI Taxonomy" id="471852"/>
    <lineage>
        <taxon>Bacteria</taxon>
        <taxon>Bacillati</taxon>
        <taxon>Actinomycetota</taxon>
        <taxon>Actinomycetes</taxon>
        <taxon>Streptosporangiales</taxon>
        <taxon>Thermomonosporaceae</taxon>
        <taxon>Thermomonospora</taxon>
    </lineage>
</organism>
<sequence length="296" mass="29265">MRSPRHGSAPRKESGRGSRRRRALVTTAIVTGAALAVGTGVALDRLVVPAVTGEPQSTGALPAPGPRADAAEGAPTGPANAPESGATAPQAPDELARSFAEQSQPLKELRMRLRDRDGAQSPKPEGSGSGGGSGDSGSGGGDSGGDSGGGGGSGGSGGGSGGDTSPPPSGLTGMEAQVVELTNQERAKAGCPALRVDGRLVAAARAHSADMAAKGYFSHTSPSGETFADRIKKAGYPSPGAENIAMGYPTAAAVMKGWMNSSGHRANILNCGLKAIGVGVQTGSGGPWWTQTFGWA</sequence>
<dbReference type="InterPro" id="IPR014044">
    <property type="entry name" value="CAP_dom"/>
</dbReference>
<feature type="domain" description="SCP" evidence="2">
    <location>
        <begin position="180"/>
        <end position="293"/>
    </location>
</feature>
<keyword evidence="4" id="KW-1185">Reference proteome</keyword>
<dbReference type="CDD" id="cd05379">
    <property type="entry name" value="CAP_bacterial"/>
    <property type="match status" value="1"/>
</dbReference>
<gene>
    <name evidence="3" type="ordered locus">Tcur_4285</name>
</gene>
<feature type="compositionally biased region" description="Basic and acidic residues" evidence="1">
    <location>
        <begin position="107"/>
        <end position="118"/>
    </location>
</feature>
<dbReference type="HOGENOM" id="CLU_048111_2_0_11"/>
<evidence type="ECO:0000313" key="4">
    <source>
        <dbReference type="Proteomes" id="UP000001918"/>
    </source>
</evidence>
<proteinExistence type="predicted"/>
<protein>
    <submittedName>
        <fullName evidence="3">SCP-like extracellular</fullName>
    </submittedName>
</protein>
<feature type="compositionally biased region" description="Gly residues" evidence="1">
    <location>
        <begin position="127"/>
        <end position="162"/>
    </location>
</feature>
<dbReference type="Proteomes" id="UP000001918">
    <property type="component" value="Chromosome"/>
</dbReference>
<name>D1A342_THECD</name>
<dbReference type="PANTHER" id="PTHR31157">
    <property type="entry name" value="SCP DOMAIN-CONTAINING PROTEIN"/>
    <property type="match status" value="1"/>
</dbReference>
<dbReference type="STRING" id="471852.Tcur_4285"/>
<feature type="region of interest" description="Disordered" evidence="1">
    <location>
        <begin position="53"/>
        <end position="173"/>
    </location>
</feature>